<keyword evidence="9" id="KW-1185">Reference proteome</keyword>
<keyword evidence="4 7" id="KW-1133">Transmembrane helix</keyword>
<organism evidence="8 9">
    <name type="scientific">Ferrimonas aestuarii</name>
    <dbReference type="NCBI Taxonomy" id="2569539"/>
    <lineage>
        <taxon>Bacteria</taxon>
        <taxon>Pseudomonadati</taxon>
        <taxon>Pseudomonadota</taxon>
        <taxon>Gammaproteobacteria</taxon>
        <taxon>Alteromonadales</taxon>
        <taxon>Ferrimonadaceae</taxon>
        <taxon>Ferrimonas</taxon>
    </lineage>
</organism>
<dbReference type="OrthoDB" id="7061211at2"/>
<dbReference type="GO" id="GO:0043093">
    <property type="term" value="P:FtsZ-dependent cytokinesis"/>
    <property type="evidence" value="ECO:0007669"/>
    <property type="project" value="UniProtKB-UniRule"/>
</dbReference>
<proteinExistence type="inferred from homology"/>
<evidence type="ECO:0000256" key="7">
    <source>
        <dbReference type="HAMAP-Rule" id="MF_00599"/>
    </source>
</evidence>
<name>A0A4U1BPG3_9GAMM</name>
<keyword evidence="2 7" id="KW-0132">Cell division</keyword>
<comment type="caution">
    <text evidence="8">The sequence shown here is derived from an EMBL/GenBank/DDBJ whole genome shotgun (WGS) entry which is preliminary data.</text>
</comment>
<evidence type="ECO:0000256" key="4">
    <source>
        <dbReference type="ARBA" id="ARBA00022989"/>
    </source>
</evidence>
<evidence type="ECO:0000256" key="3">
    <source>
        <dbReference type="ARBA" id="ARBA00022692"/>
    </source>
</evidence>
<keyword evidence="7" id="KW-0175">Coiled coil</keyword>
<comment type="similarity">
    <text evidence="7">Belongs to the FtsB family.</text>
</comment>
<feature type="coiled-coil region" evidence="7">
    <location>
        <begin position="29"/>
        <end position="70"/>
    </location>
</feature>
<feature type="topological domain" description="Periplasmic" evidence="7">
    <location>
        <begin position="22"/>
        <end position="96"/>
    </location>
</feature>
<dbReference type="Proteomes" id="UP000305675">
    <property type="component" value="Unassembled WGS sequence"/>
</dbReference>
<dbReference type="HAMAP" id="MF_00599">
    <property type="entry name" value="FtsB"/>
    <property type="match status" value="1"/>
</dbReference>
<reference evidence="8 9" key="1">
    <citation type="submission" date="2019-04" db="EMBL/GenBank/DDBJ databases">
        <authorList>
            <person name="Hwang J.C."/>
        </authorList>
    </citation>
    <scope>NUCLEOTIDE SEQUENCE [LARGE SCALE GENOMIC DNA]</scope>
    <source>
        <strain evidence="8 9">IMCC35002</strain>
    </source>
</reference>
<evidence type="ECO:0000313" key="9">
    <source>
        <dbReference type="Proteomes" id="UP000305675"/>
    </source>
</evidence>
<protein>
    <recommendedName>
        <fullName evidence="7">Cell division protein FtsB</fullName>
    </recommendedName>
</protein>
<evidence type="ECO:0000256" key="6">
    <source>
        <dbReference type="ARBA" id="ARBA00023306"/>
    </source>
</evidence>
<keyword evidence="5 7" id="KW-0472">Membrane</keyword>
<comment type="subunit">
    <text evidence="7">Part of a complex composed of FtsB, FtsL and FtsQ.</text>
</comment>
<keyword evidence="7" id="KW-0997">Cell inner membrane</keyword>
<dbReference type="Pfam" id="PF04977">
    <property type="entry name" value="DivIC"/>
    <property type="match status" value="1"/>
</dbReference>
<keyword evidence="1 7" id="KW-1003">Cell membrane</keyword>
<keyword evidence="6 7" id="KW-0131">Cell cycle</keyword>
<dbReference type="RefSeq" id="WP_136863189.1">
    <property type="nucleotide sequence ID" value="NZ_SWCJ01000005.1"/>
</dbReference>
<evidence type="ECO:0000256" key="5">
    <source>
        <dbReference type="ARBA" id="ARBA00023136"/>
    </source>
</evidence>
<sequence length="96" mass="11241">MRLLLLILTLALGLLQYRLWFGNNGYAEITRLEVQIKEQQLSNQQLAERNQLLKQEISDLRDGLESVEERARNELGMVGENEQFFRVIKRPKANNN</sequence>
<dbReference type="InterPro" id="IPR023081">
    <property type="entry name" value="Cell_div_FtsB"/>
</dbReference>
<dbReference type="PANTHER" id="PTHR37485">
    <property type="entry name" value="CELL DIVISION PROTEIN FTSB"/>
    <property type="match status" value="1"/>
</dbReference>
<dbReference type="PANTHER" id="PTHR37485:SF1">
    <property type="entry name" value="CELL DIVISION PROTEIN FTSB"/>
    <property type="match status" value="1"/>
</dbReference>
<dbReference type="AlphaFoldDB" id="A0A4U1BPG3"/>
<keyword evidence="3 7" id="KW-0812">Transmembrane</keyword>
<evidence type="ECO:0000313" key="8">
    <source>
        <dbReference type="EMBL" id="TKB55432.1"/>
    </source>
</evidence>
<dbReference type="InterPro" id="IPR007060">
    <property type="entry name" value="FtsL/DivIC"/>
</dbReference>
<feature type="topological domain" description="Cytoplasmic" evidence="7">
    <location>
        <begin position="1"/>
        <end position="3"/>
    </location>
</feature>
<dbReference type="GO" id="GO:0005886">
    <property type="term" value="C:plasma membrane"/>
    <property type="evidence" value="ECO:0007669"/>
    <property type="project" value="UniProtKB-SubCell"/>
</dbReference>
<dbReference type="GO" id="GO:0030428">
    <property type="term" value="C:cell septum"/>
    <property type="evidence" value="ECO:0007669"/>
    <property type="project" value="TreeGrafter"/>
</dbReference>
<gene>
    <name evidence="7 8" type="primary">ftsB</name>
    <name evidence="8" type="ORF">FCL42_09575</name>
</gene>
<accession>A0A4U1BPG3</accession>
<comment type="function">
    <text evidence="7">Essential cell division protein. May link together the upstream cell division proteins, which are predominantly cytoplasmic, with the downstream cell division proteins, which are predominantly periplasmic.</text>
</comment>
<evidence type="ECO:0000256" key="1">
    <source>
        <dbReference type="ARBA" id="ARBA00022475"/>
    </source>
</evidence>
<dbReference type="NCBIfam" id="NF002058">
    <property type="entry name" value="PRK00888.1"/>
    <property type="match status" value="1"/>
</dbReference>
<evidence type="ECO:0000256" key="2">
    <source>
        <dbReference type="ARBA" id="ARBA00022618"/>
    </source>
</evidence>
<dbReference type="GO" id="GO:0032153">
    <property type="term" value="C:cell division site"/>
    <property type="evidence" value="ECO:0007669"/>
    <property type="project" value="UniProtKB-UniRule"/>
</dbReference>
<comment type="subcellular location">
    <subcellularLocation>
        <location evidence="7">Cell inner membrane</location>
        <topology evidence="7">Single-pass type II membrane protein</topology>
    </subcellularLocation>
    <text evidence="7">Localizes to the division septum.</text>
</comment>
<dbReference type="EMBL" id="SWCJ01000005">
    <property type="protein sequence ID" value="TKB55432.1"/>
    <property type="molecule type" value="Genomic_DNA"/>
</dbReference>